<dbReference type="PANTHER" id="PTHR30471:SF6">
    <property type="entry name" value="UPF0758 PROTEIN VC_0510"/>
    <property type="match status" value="1"/>
</dbReference>
<protein>
    <submittedName>
        <fullName evidence="7">DNA repair protein, RadC family protein</fullName>
    </submittedName>
</protein>
<dbReference type="PROSITE" id="PS50249">
    <property type="entry name" value="MPN"/>
    <property type="match status" value="1"/>
</dbReference>
<dbReference type="PROSITE" id="PS01302">
    <property type="entry name" value="UPF0758"/>
    <property type="match status" value="1"/>
</dbReference>
<dbReference type="Gene3D" id="3.40.140.10">
    <property type="entry name" value="Cytidine Deaminase, domain 2"/>
    <property type="match status" value="1"/>
</dbReference>
<accession>Q47ZW8</accession>
<dbReference type="STRING" id="167879.CPS_2951"/>
<dbReference type="GO" id="GO:0046872">
    <property type="term" value="F:metal ion binding"/>
    <property type="evidence" value="ECO:0007669"/>
    <property type="project" value="UniProtKB-KW"/>
</dbReference>
<dbReference type="KEGG" id="cps:CPS_2951"/>
<keyword evidence="5" id="KW-0482">Metalloprotease</keyword>
<evidence type="ECO:0000313" key="7">
    <source>
        <dbReference type="EMBL" id="AAZ24138.1"/>
    </source>
</evidence>
<dbReference type="InterPro" id="IPR001405">
    <property type="entry name" value="UPF0758"/>
</dbReference>
<sequence>MNDNNDKVYISDKPMTENQILDAAAEILACKYVRKDAFTSSQATKDFLRFKLANKEHEIFAVMLLDNQHQMIDFVELFRGTIDASAVYPREVVKTVLLENAAAVILTHNHPSGLNSPSIADKDITKRLQEALALIDVRVLDHIIIGEGTYSFAENGLL</sequence>
<keyword evidence="1" id="KW-0645">Protease</keyword>
<dbReference type="Pfam" id="PF04002">
    <property type="entry name" value="RadC"/>
    <property type="match status" value="1"/>
</dbReference>
<evidence type="ECO:0000259" key="6">
    <source>
        <dbReference type="PROSITE" id="PS50249"/>
    </source>
</evidence>
<dbReference type="NCBIfam" id="TIGR00608">
    <property type="entry name" value="radc"/>
    <property type="match status" value="1"/>
</dbReference>
<evidence type="ECO:0000256" key="4">
    <source>
        <dbReference type="ARBA" id="ARBA00022833"/>
    </source>
</evidence>
<name>Q47ZW8_COLP3</name>
<dbReference type="AlphaFoldDB" id="Q47ZW8"/>
<organism evidence="7 8">
    <name type="scientific">Colwellia psychrerythraea (strain 34H / ATCC BAA-681)</name>
    <name type="common">Vibrio psychroerythus</name>
    <dbReference type="NCBI Taxonomy" id="167879"/>
    <lineage>
        <taxon>Bacteria</taxon>
        <taxon>Pseudomonadati</taxon>
        <taxon>Pseudomonadota</taxon>
        <taxon>Gammaproteobacteria</taxon>
        <taxon>Alteromonadales</taxon>
        <taxon>Colwelliaceae</taxon>
        <taxon>Colwellia</taxon>
    </lineage>
</organism>
<evidence type="ECO:0000256" key="5">
    <source>
        <dbReference type="ARBA" id="ARBA00023049"/>
    </source>
</evidence>
<dbReference type="Proteomes" id="UP000000547">
    <property type="component" value="Chromosome"/>
</dbReference>
<evidence type="ECO:0000313" key="8">
    <source>
        <dbReference type="Proteomes" id="UP000000547"/>
    </source>
</evidence>
<evidence type="ECO:0000256" key="1">
    <source>
        <dbReference type="ARBA" id="ARBA00022670"/>
    </source>
</evidence>
<keyword evidence="2" id="KW-0479">Metal-binding</keyword>
<reference evidence="7" key="1">
    <citation type="journal article" date="2005" name="Proc. Natl. Acad. Sci. U.S.A.">
        <title>The psychrophilic lifestyle as revealed by the genome sequence of Colwellia psychrerythraea 34H through genomic and proteomic analyses.</title>
        <authorList>
            <person name="Methe B.A."/>
            <person name="Nelson K.E."/>
            <person name="Deming J.W."/>
            <person name="Momen B."/>
            <person name="Melamud E."/>
            <person name="Zhang X."/>
            <person name="Moult J."/>
            <person name="Madupu R."/>
            <person name="Nelson W.C."/>
            <person name="Dodson R.J."/>
            <person name="Brinkac L.M."/>
            <person name="Daugherty S.C."/>
            <person name="Durkin A.S."/>
            <person name="DeBoy R.T."/>
            <person name="Kolonay J.F."/>
            <person name="Sullivan S.A."/>
            <person name="Zhou L."/>
            <person name="Davidsen T.M."/>
            <person name="Wu M."/>
            <person name="Huston A.L."/>
            <person name="Lewis M."/>
            <person name="Weaver B."/>
            <person name="Weidman J.F."/>
            <person name="Khouri H."/>
            <person name="Utterback T.R."/>
            <person name="Feldblyum T.V."/>
            <person name="Fraser C.M."/>
        </authorList>
    </citation>
    <scope>NUCLEOTIDE SEQUENCE [LARGE SCALE GENOMIC DNA]</scope>
    <source>
        <strain evidence="7">34H</strain>
    </source>
</reference>
<dbReference type="EMBL" id="CP000083">
    <property type="protein sequence ID" value="AAZ24138.1"/>
    <property type="molecule type" value="Genomic_DNA"/>
</dbReference>
<dbReference type="InterPro" id="IPR025657">
    <property type="entry name" value="RadC_JAB"/>
</dbReference>
<evidence type="ECO:0000256" key="3">
    <source>
        <dbReference type="ARBA" id="ARBA00022801"/>
    </source>
</evidence>
<keyword evidence="4" id="KW-0862">Zinc</keyword>
<dbReference type="InterPro" id="IPR037518">
    <property type="entry name" value="MPN"/>
</dbReference>
<dbReference type="GO" id="GO:0006508">
    <property type="term" value="P:proteolysis"/>
    <property type="evidence" value="ECO:0007669"/>
    <property type="project" value="UniProtKB-KW"/>
</dbReference>
<dbReference type="HOGENOM" id="CLU_073529_3_1_6"/>
<keyword evidence="3" id="KW-0378">Hydrolase</keyword>
<feature type="domain" description="MPN" evidence="6">
    <location>
        <begin position="37"/>
        <end position="158"/>
    </location>
</feature>
<dbReference type="CDD" id="cd08071">
    <property type="entry name" value="MPN_DUF2466"/>
    <property type="match status" value="1"/>
</dbReference>
<dbReference type="InterPro" id="IPR020891">
    <property type="entry name" value="UPF0758_CS"/>
</dbReference>
<evidence type="ECO:0000256" key="2">
    <source>
        <dbReference type="ARBA" id="ARBA00022723"/>
    </source>
</evidence>
<gene>
    <name evidence="7" type="ordered locus">CPS_2951</name>
</gene>
<dbReference type="RefSeq" id="WP_011043743.1">
    <property type="nucleotide sequence ID" value="NC_003910.7"/>
</dbReference>
<dbReference type="PANTHER" id="PTHR30471">
    <property type="entry name" value="DNA REPAIR PROTEIN RADC"/>
    <property type="match status" value="1"/>
</dbReference>
<dbReference type="GO" id="GO:0008237">
    <property type="term" value="F:metallopeptidase activity"/>
    <property type="evidence" value="ECO:0007669"/>
    <property type="project" value="UniProtKB-KW"/>
</dbReference>
<proteinExistence type="predicted"/>